<keyword evidence="1" id="KW-0802">TPR repeat</keyword>
<dbReference type="EMBL" id="CP165625">
    <property type="protein sequence ID" value="XDU95175.1"/>
    <property type="molecule type" value="Genomic_DNA"/>
</dbReference>
<dbReference type="PROSITE" id="PS50293">
    <property type="entry name" value="TPR_REGION"/>
    <property type="match status" value="1"/>
</dbReference>
<feature type="signal peptide" evidence="2">
    <location>
        <begin position="1"/>
        <end position="22"/>
    </location>
</feature>
<dbReference type="SMART" id="SM00028">
    <property type="entry name" value="TPR"/>
    <property type="match status" value="4"/>
</dbReference>
<evidence type="ECO:0000256" key="2">
    <source>
        <dbReference type="SAM" id="SignalP"/>
    </source>
</evidence>
<dbReference type="Pfam" id="PF13414">
    <property type="entry name" value="TPR_11"/>
    <property type="match status" value="1"/>
</dbReference>
<dbReference type="PANTHER" id="PTHR12558">
    <property type="entry name" value="CELL DIVISION CYCLE 16,23,27"/>
    <property type="match status" value="1"/>
</dbReference>
<sequence length="447" mass="51858">MKRSALVLLFFVLLGNPALVLAQTEPEQIKLDSNKFQDLFYESLKQKAIENYDKAIVALEQCLKIDPQNATIHFELGKNYLALKDYKNAYTYFEQASKIDPTNKWFWIGMYDVNYATKDYERAIYTINKLIPFDPKFKEDLTSLYMNTGQFDKALALINELNESIGKSDRRESYKIQILSQGKYQNTEIVNLIDQIKKYPKEESNYISLIYLYSKNNEIDKVLETARKLESEIPTSEWAQVSLFKFHLDNNDGDKAVKAMNIVLASSKIDSKIKHRVLNEFLIFTNANPQYNSDLEKAIGYFDSDPEVNVAKEIGKFYHAKKQWDKAIVYYDKAIKKTADVDVETNLLLLQAYIETKQFDLAAKKAMDMVDIFPTQPQFYYYAGLGYNQLVQFKKAKEILEMGLDYLVEDVALEINFNIQLGEAYNGLGDNKKKEFYFSKANQLLKQ</sequence>
<accession>A0AB39W2A8</accession>
<feature type="repeat" description="TPR" evidence="1">
    <location>
        <begin position="70"/>
        <end position="103"/>
    </location>
</feature>
<dbReference type="SUPFAM" id="SSF48452">
    <property type="entry name" value="TPR-like"/>
    <property type="match status" value="1"/>
</dbReference>
<dbReference type="InterPro" id="IPR011990">
    <property type="entry name" value="TPR-like_helical_dom_sf"/>
</dbReference>
<evidence type="ECO:0000313" key="3">
    <source>
        <dbReference type="EMBL" id="XDU95175.1"/>
    </source>
</evidence>
<dbReference type="PANTHER" id="PTHR12558:SF13">
    <property type="entry name" value="CELL DIVISION CYCLE PROTEIN 27 HOMOLOG"/>
    <property type="match status" value="1"/>
</dbReference>
<organism evidence="3">
    <name type="scientific">Flavobacterium sp. WC2409</name>
    <dbReference type="NCBI Taxonomy" id="3234139"/>
    <lineage>
        <taxon>Bacteria</taxon>
        <taxon>Pseudomonadati</taxon>
        <taxon>Bacteroidota</taxon>
        <taxon>Flavobacteriia</taxon>
        <taxon>Flavobacteriales</taxon>
        <taxon>Flavobacteriaceae</taxon>
        <taxon>Flavobacterium</taxon>
    </lineage>
</organism>
<gene>
    <name evidence="3" type="ORF">AB3G34_14945</name>
</gene>
<dbReference type="RefSeq" id="WP_369752909.1">
    <property type="nucleotide sequence ID" value="NZ_CP165625.1"/>
</dbReference>
<protein>
    <submittedName>
        <fullName evidence="3">Tetratricopeptide repeat protein</fullName>
    </submittedName>
</protein>
<keyword evidence="2" id="KW-0732">Signal</keyword>
<name>A0AB39W2A8_9FLAO</name>
<proteinExistence type="predicted"/>
<evidence type="ECO:0000256" key="1">
    <source>
        <dbReference type="PROSITE-ProRule" id="PRU00339"/>
    </source>
</evidence>
<dbReference type="AlphaFoldDB" id="A0AB39W2A8"/>
<dbReference type="PROSITE" id="PS50005">
    <property type="entry name" value="TPR"/>
    <property type="match status" value="1"/>
</dbReference>
<reference evidence="3" key="1">
    <citation type="submission" date="2024-07" db="EMBL/GenBank/DDBJ databases">
        <authorList>
            <person name="Biller S.J."/>
        </authorList>
    </citation>
    <scope>NUCLEOTIDE SEQUENCE</scope>
    <source>
        <strain evidence="3">WC2409</strain>
    </source>
</reference>
<feature type="chain" id="PRO_5044302390" evidence="2">
    <location>
        <begin position="23"/>
        <end position="447"/>
    </location>
</feature>
<dbReference type="Gene3D" id="1.25.40.10">
    <property type="entry name" value="Tetratricopeptide repeat domain"/>
    <property type="match status" value="2"/>
</dbReference>
<dbReference type="InterPro" id="IPR019734">
    <property type="entry name" value="TPR_rpt"/>
</dbReference>